<gene>
    <name evidence="6" type="ORF">BDCG_04774</name>
</gene>
<dbReference type="InterPro" id="IPR038213">
    <property type="entry name" value="IFI6/IFI27-like_sf"/>
</dbReference>
<organism evidence="6 7">
    <name type="scientific">Ajellomyces dermatitidis (strain ER-3 / ATCC MYA-2586)</name>
    <name type="common">Blastomyces dermatitidis</name>
    <dbReference type="NCBI Taxonomy" id="559297"/>
    <lineage>
        <taxon>Eukaryota</taxon>
        <taxon>Fungi</taxon>
        <taxon>Dikarya</taxon>
        <taxon>Ascomycota</taxon>
        <taxon>Pezizomycotina</taxon>
        <taxon>Eurotiomycetes</taxon>
        <taxon>Eurotiomycetidae</taxon>
        <taxon>Onygenales</taxon>
        <taxon>Ajellomycetaceae</taxon>
        <taxon>Blastomyces</taxon>
    </lineage>
</organism>
<dbReference type="RefSeq" id="XP_045276531.1">
    <property type="nucleotide sequence ID" value="XM_045420416.1"/>
</dbReference>
<name>A0ABP2F149_AJEDR</name>
<keyword evidence="3" id="KW-0812">Transmembrane</keyword>
<proteinExistence type="inferred from homology"/>
<keyword evidence="5" id="KW-0472">Membrane</keyword>
<dbReference type="PANTHER" id="PTHR16932">
    <property type="entry name" value="INTERFERON ALPHA-INDUCIBLE PROTEIN 27"/>
    <property type="match status" value="1"/>
</dbReference>
<reference evidence="7" key="1">
    <citation type="journal article" date="2015" name="PLoS Genet.">
        <title>The dynamic genome and transcriptome of the human fungal pathogen Blastomyces and close relative Emmonsia.</title>
        <authorList>
            <person name="Munoz J.F."/>
            <person name="Gauthier G.M."/>
            <person name="Desjardins C.A."/>
            <person name="Gallo J.E."/>
            <person name="Holder J."/>
            <person name="Sullivan T.D."/>
            <person name="Marty A.J."/>
            <person name="Carmen J.C."/>
            <person name="Chen Z."/>
            <person name="Ding L."/>
            <person name="Gujja S."/>
            <person name="Magrini V."/>
            <person name="Misas E."/>
            <person name="Mitreva M."/>
            <person name="Priest M."/>
            <person name="Saif S."/>
            <person name="Whiston E.A."/>
            <person name="Young S."/>
            <person name="Zeng Q."/>
            <person name="Goldman W.E."/>
            <person name="Mardis E.R."/>
            <person name="Taylor J.W."/>
            <person name="McEwen J.G."/>
            <person name="Clay O.K."/>
            <person name="Klein B.S."/>
            <person name="Cuomo C.A."/>
        </authorList>
    </citation>
    <scope>NUCLEOTIDE SEQUENCE [LARGE SCALE GENOMIC DNA]</scope>
    <source>
        <strain evidence="7">ER-3 / ATCC MYA-2586</strain>
    </source>
</reference>
<dbReference type="GeneID" id="69026864"/>
<evidence type="ECO:0000256" key="4">
    <source>
        <dbReference type="ARBA" id="ARBA00022989"/>
    </source>
</evidence>
<keyword evidence="4" id="KW-1133">Transmembrane helix</keyword>
<comment type="similarity">
    <text evidence="2">Belongs to the IFI6/IFI27 family.</text>
</comment>
<dbReference type="Pfam" id="PF06140">
    <property type="entry name" value="Ifi-6-16"/>
    <property type="match status" value="1"/>
</dbReference>
<comment type="subcellular location">
    <subcellularLocation>
        <location evidence="1">Membrane</location>
        <topology evidence="1">Multi-pass membrane protein</topology>
    </subcellularLocation>
</comment>
<evidence type="ECO:0000313" key="6">
    <source>
        <dbReference type="EMBL" id="EEQ89654.2"/>
    </source>
</evidence>
<evidence type="ECO:0000256" key="5">
    <source>
        <dbReference type="ARBA" id="ARBA00023136"/>
    </source>
</evidence>
<keyword evidence="7" id="KW-1185">Reference proteome</keyword>
<evidence type="ECO:0000256" key="3">
    <source>
        <dbReference type="ARBA" id="ARBA00022692"/>
    </source>
</evidence>
<evidence type="ECO:0000256" key="2">
    <source>
        <dbReference type="ARBA" id="ARBA00007262"/>
    </source>
</evidence>
<evidence type="ECO:0000256" key="1">
    <source>
        <dbReference type="ARBA" id="ARBA00004141"/>
    </source>
</evidence>
<accession>A0ABP2F149</accession>
<evidence type="ECO:0000313" key="7">
    <source>
        <dbReference type="Proteomes" id="UP000002039"/>
    </source>
</evidence>
<protein>
    <submittedName>
        <fullName evidence="6">Uncharacterized protein</fullName>
    </submittedName>
</protein>
<dbReference type="EMBL" id="EQ999977">
    <property type="protein sequence ID" value="EEQ89654.2"/>
    <property type="molecule type" value="Genomic_DNA"/>
</dbReference>
<dbReference type="InterPro" id="IPR009311">
    <property type="entry name" value="IFI6/IFI27-like"/>
</dbReference>
<sequence length="157" mass="15661">MQSASLSNINITLSSIMGENIPTTSIGGEILRVSRRYLQENPYQLAAGTVLIAASVIATPALGAIGFTSIGPAAGTVATAWQSGIGSVEAGSIFAMCQSAAMGGVVAKAVTAVGAAGAGVAALPAVSKTVGAVCRGLVWALKRMMYEDLEANSKKGC</sequence>
<dbReference type="PANTHER" id="PTHR16932:SF18">
    <property type="entry name" value="INTERFERON, ALPHA-INDUCIBLE PROTEIN 27-LIKE 2"/>
    <property type="match status" value="1"/>
</dbReference>
<dbReference type="Proteomes" id="UP000002039">
    <property type="component" value="Unassembled WGS sequence"/>
</dbReference>
<dbReference type="Gene3D" id="6.10.110.10">
    <property type="match status" value="1"/>
</dbReference>